<evidence type="ECO:0000313" key="2">
    <source>
        <dbReference type="EMBL" id="QBM88017.1"/>
    </source>
</evidence>
<evidence type="ECO:0000256" key="1">
    <source>
        <dbReference type="SAM" id="Phobius"/>
    </source>
</evidence>
<name>A0A4P6XKY7_9ASCO</name>
<feature type="transmembrane region" description="Helical" evidence="1">
    <location>
        <begin position="109"/>
        <end position="130"/>
    </location>
</feature>
<keyword evidence="3" id="KW-1185">Reference proteome</keyword>
<sequence>MCAALSGSRSIFSRSGSHINTLDLKIHSSLFSTKTISMSILNETKASRYISASRAALWLLIALSVYYVLSHSLVFGARGLGSEGTLDASVNLLHMRDDEKKSKSALDLIGVRIVIGIGVFAFINVVVISVHHIVQKVSRSTSTYREIEHVHSPF</sequence>
<keyword evidence="1" id="KW-1133">Transmembrane helix</keyword>
<proteinExistence type="predicted"/>
<dbReference type="EMBL" id="CP034457">
    <property type="protein sequence ID" value="QBM88017.1"/>
    <property type="molecule type" value="Genomic_DNA"/>
</dbReference>
<protein>
    <submittedName>
        <fullName evidence="2">Uncharacterized protein</fullName>
    </submittedName>
</protein>
<feature type="transmembrane region" description="Helical" evidence="1">
    <location>
        <begin position="55"/>
        <end position="77"/>
    </location>
</feature>
<gene>
    <name evidence="2" type="ORF">METSCH_B12330</name>
</gene>
<organism evidence="2 3">
    <name type="scientific">Metschnikowia aff. pulcherrima</name>
    <dbReference type="NCBI Taxonomy" id="2163413"/>
    <lineage>
        <taxon>Eukaryota</taxon>
        <taxon>Fungi</taxon>
        <taxon>Dikarya</taxon>
        <taxon>Ascomycota</taxon>
        <taxon>Saccharomycotina</taxon>
        <taxon>Pichiomycetes</taxon>
        <taxon>Metschnikowiaceae</taxon>
        <taxon>Metschnikowia</taxon>
    </lineage>
</organism>
<dbReference type="STRING" id="2163413.A0A4P6XKY7"/>
<reference evidence="3" key="1">
    <citation type="submission" date="2019-03" db="EMBL/GenBank/DDBJ databases">
        <title>Snf2 controls pulcherriminic acid biosynthesis and connects pigmentation and antifungal activity of the yeast Metschnikowia pulcherrima.</title>
        <authorList>
            <person name="Gore-Lloyd D."/>
            <person name="Sumann I."/>
            <person name="Brachmann A.O."/>
            <person name="Schneeberger K."/>
            <person name="Ortiz-Merino R.A."/>
            <person name="Moreno-Beltran M."/>
            <person name="Schlaefli M."/>
            <person name="Kirner P."/>
            <person name="Santos Kron A."/>
            <person name="Wolfe K.H."/>
            <person name="Piel J."/>
            <person name="Ahrens C.H."/>
            <person name="Henk D."/>
            <person name="Freimoser F.M."/>
        </authorList>
    </citation>
    <scope>NUCLEOTIDE SEQUENCE [LARGE SCALE GENOMIC DNA]</scope>
    <source>
        <strain evidence="3">APC 1.2</strain>
    </source>
</reference>
<keyword evidence="1" id="KW-0812">Transmembrane</keyword>
<keyword evidence="1" id="KW-0472">Membrane</keyword>
<dbReference type="AlphaFoldDB" id="A0A4P6XKY7"/>
<dbReference type="Proteomes" id="UP000292447">
    <property type="component" value="Chromosome II"/>
</dbReference>
<accession>A0A4P6XKY7</accession>
<evidence type="ECO:0000313" key="3">
    <source>
        <dbReference type="Proteomes" id="UP000292447"/>
    </source>
</evidence>